<protein>
    <submittedName>
        <fullName evidence="3">HlyD family efflux transporter periplasmic adaptor subunit</fullName>
    </submittedName>
</protein>
<sequence>MTFIKRAIPLLLVLVSCGKKQDSILPLETKMTESVYSSVTIQPDSLYQVYAAVNGILDINLVEEGDLVAKGEPILQIINTSPKLNTENARLNVQLANENYQGSFAILRDIEDEMNAALLRFKNDSINFYRQENLWKQKIGSKLEYDTKKLNFELSTNQLQLLKTKYNRTKNELKTQLEQAKNSYKTSLINTKDFTVDSKINGKIYALLKNPGELVNTMEPIAAIGKEDIFLIEMLVDEVDIVKISLGLKALITLDAYGSDVFEAKISKIYPRKDERSQTFIIEAEFTAPPKVLYPGLSGEGNIIIAEKEKTLTIPKEYLIEGNKVNTSDGLMDVTIGLQNLDRVEILSGITKDTYLQKPEK</sequence>
<evidence type="ECO:0000256" key="1">
    <source>
        <dbReference type="SAM" id="Coils"/>
    </source>
</evidence>
<dbReference type="SUPFAM" id="SSF111369">
    <property type="entry name" value="HlyD-like secretion proteins"/>
    <property type="match status" value="1"/>
</dbReference>
<dbReference type="EMBL" id="JBEXAE010000004">
    <property type="protein sequence ID" value="MET6990886.1"/>
    <property type="molecule type" value="Genomic_DNA"/>
</dbReference>
<dbReference type="PANTHER" id="PTHR30469">
    <property type="entry name" value="MULTIDRUG RESISTANCE PROTEIN MDTA"/>
    <property type="match status" value="1"/>
</dbReference>
<dbReference type="Proteomes" id="UP001549799">
    <property type="component" value="Unassembled WGS sequence"/>
</dbReference>
<name>A0ABV2SUQ5_9FLAO</name>
<dbReference type="PANTHER" id="PTHR30469:SF33">
    <property type="entry name" value="SLR1207 PROTEIN"/>
    <property type="match status" value="1"/>
</dbReference>
<keyword evidence="4" id="KW-1185">Reference proteome</keyword>
<organism evidence="3 4">
    <name type="scientific">Sediminicola arcticus</name>
    <dbReference type="NCBI Taxonomy" id="1574308"/>
    <lineage>
        <taxon>Bacteria</taxon>
        <taxon>Pseudomonadati</taxon>
        <taxon>Bacteroidota</taxon>
        <taxon>Flavobacteriia</taxon>
        <taxon>Flavobacteriales</taxon>
        <taxon>Flavobacteriaceae</taxon>
        <taxon>Sediminicola</taxon>
    </lineage>
</organism>
<dbReference type="PROSITE" id="PS51257">
    <property type="entry name" value="PROKAR_LIPOPROTEIN"/>
    <property type="match status" value="1"/>
</dbReference>
<dbReference type="InterPro" id="IPR058792">
    <property type="entry name" value="Beta-barrel_RND_2"/>
</dbReference>
<reference evidence="3 4" key="1">
    <citation type="submission" date="2024-07" db="EMBL/GenBank/DDBJ databases">
        <title>The genome sequence of type strain Sediminicola arcticus GDMCC 1.2805.</title>
        <authorList>
            <person name="Liu Y."/>
        </authorList>
    </citation>
    <scope>NUCLEOTIDE SEQUENCE [LARGE SCALE GENOMIC DNA]</scope>
    <source>
        <strain evidence="3 4">GDMCC 1.2805</strain>
    </source>
</reference>
<evidence type="ECO:0000259" key="2">
    <source>
        <dbReference type="Pfam" id="PF25954"/>
    </source>
</evidence>
<dbReference type="Gene3D" id="2.40.30.170">
    <property type="match status" value="1"/>
</dbReference>
<proteinExistence type="predicted"/>
<keyword evidence="1" id="KW-0175">Coiled coil</keyword>
<accession>A0ABV2SUQ5</accession>
<evidence type="ECO:0000313" key="4">
    <source>
        <dbReference type="Proteomes" id="UP001549799"/>
    </source>
</evidence>
<comment type="caution">
    <text evidence="3">The sequence shown here is derived from an EMBL/GenBank/DDBJ whole genome shotgun (WGS) entry which is preliminary data.</text>
</comment>
<dbReference type="Pfam" id="PF25954">
    <property type="entry name" value="Beta-barrel_RND_2"/>
    <property type="match status" value="1"/>
</dbReference>
<feature type="coiled-coil region" evidence="1">
    <location>
        <begin position="159"/>
        <end position="190"/>
    </location>
</feature>
<dbReference type="RefSeq" id="WP_354615286.1">
    <property type="nucleotide sequence ID" value="NZ_JBEXAE010000004.1"/>
</dbReference>
<feature type="domain" description="CusB-like beta-barrel" evidence="2">
    <location>
        <begin position="234"/>
        <end position="300"/>
    </location>
</feature>
<evidence type="ECO:0000313" key="3">
    <source>
        <dbReference type="EMBL" id="MET6990886.1"/>
    </source>
</evidence>
<gene>
    <name evidence="3" type="ORF">ABXZ36_09530</name>
</gene>